<protein>
    <submittedName>
        <fullName evidence="1">Type III secretion system chaperone</fullName>
    </submittedName>
</protein>
<dbReference type="Gene3D" id="3.30.1460.10">
    <property type="match status" value="1"/>
</dbReference>
<reference evidence="1 2" key="2">
    <citation type="journal article" date="2022" name="Mar. Drugs">
        <title>Bioassay-Guided Fractionation Leads to the Detection of Cholic Acid Generated by the Rare Thalassomonas sp.</title>
        <authorList>
            <person name="Pheiffer F."/>
            <person name="Schneider Y.K."/>
            <person name="Hansen E.H."/>
            <person name="Andersen J.H."/>
            <person name="Isaksson J."/>
            <person name="Busche T."/>
            <person name="R C."/>
            <person name="Kalinowski J."/>
            <person name="Zyl L.V."/>
            <person name="Trindade M."/>
        </authorList>
    </citation>
    <scope>NUCLEOTIDE SEQUENCE [LARGE SCALE GENOMIC DNA]</scope>
    <source>
        <strain evidence="1 2">XOM25</strain>
    </source>
</reference>
<dbReference type="GO" id="GO:0030254">
    <property type="term" value="P:protein secretion by the type III secretion system"/>
    <property type="evidence" value="ECO:0007669"/>
    <property type="project" value="InterPro"/>
</dbReference>
<evidence type="ECO:0000313" key="2">
    <source>
        <dbReference type="Proteomes" id="UP000032352"/>
    </source>
</evidence>
<dbReference type="InterPro" id="IPR010261">
    <property type="entry name" value="Tir_chaperone"/>
</dbReference>
<sequence>MTTHAELLLQEYAQLHQLETQGFDNDKVACIQFEQDVEVHCQLNEQEDLISFYTYVSPMEKDVSKEALLLMLQANHFCSLTRGYTLSVSPSSNQVMLHNVMPVPGLITETFSWFIEQLASTTREWRNFLQTPAEETSPAAREEMFNLLRSV</sequence>
<dbReference type="AlphaFoldDB" id="A0AAE9Z751"/>
<evidence type="ECO:0000313" key="1">
    <source>
        <dbReference type="EMBL" id="WDE07991.1"/>
    </source>
</evidence>
<dbReference type="RefSeq" id="WP_044838681.1">
    <property type="nucleotide sequence ID" value="NZ_CP059733.1"/>
</dbReference>
<keyword evidence="2" id="KW-1185">Reference proteome</keyword>
<dbReference type="CDD" id="cd16364">
    <property type="entry name" value="T3SC_I-like"/>
    <property type="match status" value="1"/>
</dbReference>
<gene>
    <name evidence="1" type="ORF">SG34_014510</name>
</gene>
<organism evidence="1 2">
    <name type="scientific">Thalassomonas viridans</name>
    <dbReference type="NCBI Taxonomy" id="137584"/>
    <lineage>
        <taxon>Bacteria</taxon>
        <taxon>Pseudomonadati</taxon>
        <taxon>Pseudomonadota</taxon>
        <taxon>Gammaproteobacteria</taxon>
        <taxon>Alteromonadales</taxon>
        <taxon>Colwelliaceae</taxon>
        <taxon>Thalassomonas</taxon>
    </lineage>
</organism>
<name>A0AAE9Z751_9GAMM</name>
<dbReference type="EMBL" id="CP059733">
    <property type="protein sequence ID" value="WDE07991.1"/>
    <property type="molecule type" value="Genomic_DNA"/>
</dbReference>
<dbReference type="SUPFAM" id="SSF69635">
    <property type="entry name" value="Type III secretory system chaperone-like"/>
    <property type="match status" value="1"/>
</dbReference>
<dbReference type="KEGG" id="tvd:SG34_014510"/>
<reference evidence="1 2" key="1">
    <citation type="journal article" date="2015" name="Genome Announc.">
        <title>Draft Genome Sequences of Marine Isolates of Thalassomonas viridans and Thalassomonas actiniarum.</title>
        <authorList>
            <person name="Olonade I."/>
            <person name="van Zyl L.J."/>
            <person name="Trindade M."/>
        </authorList>
    </citation>
    <scope>NUCLEOTIDE SEQUENCE [LARGE SCALE GENOMIC DNA]</scope>
    <source>
        <strain evidence="1 2">XOM25</strain>
    </source>
</reference>
<dbReference type="Proteomes" id="UP000032352">
    <property type="component" value="Chromosome"/>
</dbReference>
<dbReference type="Pfam" id="PF05932">
    <property type="entry name" value="CesT"/>
    <property type="match status" value="1"/>
</dbReference>
<accession>A0AAE9Z751</accession>
<proteinExistence type="predicted"/>